<proteinExistence type="predicted"/>
<protein>
    <submittedName>
        <fullName evidence="1">Uncharacterized protein</fullName>
    </submittedName>
</protein>
<dbReference type="Proteomes" id="UP000660262">
    <property type="component" value="Unassembled WGS sequence"/>
</dbReference>
<accession>A0A830HMZ5</accession>
<comment type="caution">
    <text evidence="1">The sequence shown here is derived from an EMBL/GenBank/DDBJ whole genome shotgun (WGS) entry which is preliminary data.</text>
</comment>
<evidence type="ECO:0000313" key="1">
    <source>
        <dbReference type="EMBL" id="GHP07985.1"/>
    </source>
</evidence>
<organism evidence="1 2">
    <name type="scientific">Pycnococcus provasolii</name>
    <dbReference type="NCBI Taxonomy" id="41880"/>
    <lineage>
        <taxon>Eukaryota</taxon>
        <taxon>Viridiplantae</taxon>
        <taxon>Chlorophyta</taxon>
        <taxon>Pseudoscourfieldiophyceae</taxon>
        <taxon>Pseudoscourfieldiales</taxon>
        <taxon>Pycnococcaceae</taxon>
        <taxon>Pycnococcus</taxon>
    </lineage>
</organism>
<keyword evidence="2" id="KW-1185">Reference proteome</keyword>
<dbReference type="EMBL" id="BNJQ01000019">
    <property type="protein sequence ID" value="GHP07985.1"/>
    <property type="molecule type" value="Genomic_DNA"/>
</dbReference>
<gene>
    <name evidence="1" type="ORF">PPROV_000672700</name>
</gene>
<sequence>MPAGSTPSRLYVTTETGILNAYTITQAGQATATWSLGYKSIAQAKGYVEMQTGLAQRVAELGTSRPQWYTSRAALQAASRRRLDGYDIQGSCVRQKETATTTTTTTTTTPHPDICTKNDLILYDSDEAPEAKGKIRVSRIETKEMTEDGVPVAYWEFAGAASSKVYTNALRALKYRNDGPLIVHASKKILFTVEDSSGGLAGGERDMAVLEQNDPPIASDGGPFQVREDSESAVQTMASMARIRGRRMFLSPMHHRL</sequence>
<evidence type="ECO:0000313" key="2">
    <source>
        <dbReference type="Proteomes" id="UP000660262"/>
    </source>
</evidence>
<name>A0A830HMZ5_9CHLO</name>
<reference evidence="1" key="1">
    <citation type="submission" date="2020-10" db="EMBL/GenBank/DDBJ databases">
        <title>Unveiling of a novel bifunctional photoreceptor, Dualchrome1, isolated from a cosmopolitan green alga.</title>
        <authorList>
            <person name="Suzuki S."/>
            <person name="Kawachi M."/>
        </authorList>
    </citation>
    <scope>NUCLEOTIDE SEQUENCE</scope>
    <source>
        <strain evidence="1">NIES 2893</strain>
    </source>
</reference>
<dbReference type="AlphaFoldDB" id="A0A830HMZ5"/>